<evidence type="ECO:0000313" key="2">
    <source>
        <dbReference type="EMBL" id="VVP46293.1"/>
    </source>
</evidence>
<evidence type="ECO:0000259" key="1">
    <source>
        <dbReference type="PROSITE" id="PS51186"/>
    </source>
</evidence>
<evidence type="ECO:0000313" key="3">
    <source>
        <dbReference type="Proteomes" id="UP000377224"/>
    </source>
</evidence>
<dbReference type="PANTHER" id="PTHR43415:SF3">
    <property type="entry name" value="GNAT-FAMILY ACETYLTRANSFERASE"/>
    <property type="match status" value="1"/>
</dbReference>
<dbReference type="Gene3D" id="3.40.630.30">
    <property type="match status" value="1"/>
</dbReference>
<dbReference type="InterPro" id="IPR000182">
    <property type="entry name" value="GNAT_dom"/>
</dbReference>
<dbReference type="InterPro" id="IPR016181">
    <property type="entry name" value="Acyl_CoA_acyltransferase"/>
</dbReference>
<feature type="domain" description="N-acetyltransferase" evidence="1">
    <location>
        <begin position="4"/>
        <end position="164"/>
    </location>
</feature>
<dbReference type="RefSeq" id="WP_150648569.1">
    <property type="nucleotide sequence ID" value="NZ_CABVIN010000009.1"/>
</dbReference>
<proteinExistence type="predicted"/>
<dbReference type="AlphaFoldDB" id="A0A5E7PFY1"/>
<protein>
    <submittedName>
        <fullName evidence="2">UDP-4-amino-4, 6-dideoxy-N-acetyl-beta-L-altrosamine N-acetyltransferase</fullName>
        <ecNumber evidence="2">2.3.1.202</ecNumber>
    </submittedName>
</protein>
<keyword evidence="2" id="KW-0808">Transferase</keyword>
<reference evidence="2 3" key="1">
    <citation type="submission" date="2019-09" db="EMBL/GenBank/DDBJ databases">
        <authorList>
            <person name="Chandra G."/>
            <person name="Truman W A."/>
        </authorList>
    </citation>
    <scope>NUCLEOTIDE SEQUENCE [LARGE SCALE GENOMIC DNA]</scope>
    <source>
        <strain evidence="2">PS896</strain>
    </source>
</reference>
<sequence>MQFLPLTDASPAVQAHVRTLRNQPDVRKFMYTSHEISEQEHANWLNSLKGNPRQQVFVVIKDEQAVGVVSLNAINVLHRSADWAFYLDVGLQGKGLGSVVEFWMLDYAFGVAGLEKLNCEVLAMNSAVVKMHQKFGFEVEGVRRQNVVKDGVRIDVVLLGITKDEWQNKRPALQSVIARLESSAVGSP</sequence>
<gene>
    <name evidence="2" type="primary">pseH</name>
    <name evidence="2" type="ORF">PS896_05115</name>
</gene>
<dbReference type="Proteomes" id="UP000377224">
    <property type="component" value="Unassembled WGS sequence"/>
</dbReference>
<organism evidence="2 3">
    <name type="scientific">Pseudomonas fluorescens</name>
    <dbReference type="NCBI Taxonomy" id="294"/>
    <lineage>
        <taxon>Bacteria</taxon>
        <taxon>Pseudomonadati</taxon>
        <taxon>Pseudomonadota</taxon>
        <taxon>Gammaproteobacteria</taxon>
        <taxon>Pseudomonadales</taxon>
        <taxon>Pseudomonadaceae</taxon>
        <taxon>Pseudomonas</taxon>
    </lineage>
</organism>
<accession>A0A5E7PFY1</accession>
<keyword evidence="2" id="KW-0012">Acyltransferase</keyword>
<name>A0A5E7PFY1_PSEFL</name>
<dbReference type="PROSITE" id="PS51186">
    <property type="entry name" value="GNAT"/>
    <property type="match status" value="1"/>
</dbReference>
<dbReference type="SUPFAM" id="SSF55729">
    <property type="entry name" value="Acyl-CoA N-acyltransferases (Nat)"/>
    <property type="match status" value="1"/>
</dbReference>
<dbReference type="PANTHER" id="PTHR43415">
    <property type="entry name" value="SPERMIDINE N(1)-ACETYLTRANSFERASE"/>
    <property type="match status" value="1"/>
</dbReference>
<dbReference type="GO" id="GO:0016747">
    <property type="term" value="F:acyltransferase activity, transferring groups other than amino-acyl groups"/>
    <property type="evidence" value="ECO:0007669"/>
    <property type="project" value="InterPro"/>
</dbReference>
<dbReference type="Pfam" id="PF13302">
    <property type="entry name" value="Acetyltransf_3"/>
    <property type="match status" value="1"/>
</dbReference>
<dbReference type="EC" id="2.3.1.202" evidence="2"/>
<dbReference type="InterPro" id="IPR020036">
    <property type="entry name" value="PseH"/>
</dbReference>
<dbReference type="EMBL" id="CABVIN010000009">
    <property type="protein sequence ID" value="VVP46293.1"/>
    <property type="molecule type" value="Genomic_DNA"/>
</dbReference>
<dbReference type="NCBIfam" id="TIGR03585">
    <property type="entry name" value="PseH"/>
    <property type="match status" value="1"/>
</dbReference>